<dbReference type="Gene3D" id="3.30.930.10">
    <property type="entry name" value="Bira Bifunctional Protein, Domain 2"/>
    <property type="match status" value="1"/>
</dbReference>
<accession>Q6SG62</accession>
<dbReference type="GO" id="GO:0004077">
    <property type="term" value="F:biotin--[biotin carboxyl-carrier protein] ligase activity"/>
    <property type="evidence" value="ECO:0007669"/>
    <property type="project" value="InterPro"/>
</dbReference>
<feature type="domain" description="BPL/LPL catalytic" evidence="2">
    <location>
        <begin position="37"/>
        <end position="144"/>
    </location>
</feature>
<dbReference type="Gene3D" id="2.30.30.100">
    <property type="match status" value="1"/>
</dbReference>
<reference evidence="3" key="2">
    <citation type="submission" date="2003-12" db="EMBL/GenBank/DDBJ databases">
        <title>Monterey Bay Coastal Ocean Microbial Observatory environmental clone sequencing.</title>
        <authorList>
            <person name="DeLong E.F."/>
        </authorList>
    </citation>
    <scope>NUCLEOTIDE SEQUENCE</scope>
</reference>
<keyword evidence="1 3" id="KW-0436">Ligase</keyword>
<reference evidence="3" key="1">
    <citation type="submission" date="2003-11" db="EMBL/GenBank/DDBJ databases">
        <authorList>
            <person name="Heidelberg J.F."/>
            <person name="Eisen J.A."/>
            <person name="Nelson W.C."/>
            <person name="DeLong E.F."/>
        </authorList>
    </citation>
    <scope>NUCLEOTIDE SEQUENCE</scope>
</reference>
<dbReference type="PANTHER" id="PTHR12835">
    <property type="entry name" value="BIOTIN PROTEIN LIGASE"/>
    <property type="match status" value="1"/>
</dbReference>
<dbReference type="SUPFAM" id="SSF55681">
    <property type="entry name" value="Class II aaRS and biotin synthetases"/>
    <property type="match status" value="1"/>
</dbReference>
<evidence type="ECO:0000313" key="3">
    <source>
        <dbReference type="EMBL" id="AAR38000.1"/>
    </source>
</evidence>
<organism evidence="3">
    <name type="scientific">uncultured marine bacterium 562</name>
    <dbReference type="NCBI Taxonomy" id="257397"/>
    <lineage>
        <taxon>Bacteria</taxon>
        <taxon>environmental samples</taxon>
    </lineage>
</organism>
<dbReference type="EMBL" id="AY458644">
    <property type="protein sequence ID" value="AAR38000.1"/>
    <property type="molecule type" value="Genomic_DNA"/>
</dbReference>
<dbReference type="NCBIfam" id="TIGR00121">
    <property type="entry name" value="birA_ligase"/>
    <property type="match status" value="1"/>
</dbReference>
<dbReference type="InterPro" id="IPR045864">
    <property type="entry name" value="aa-tRNA-synth_II/BPL/LPL"/>
</dbReference>
<dbReference type="InterPro" id="IPR004408">
    <property type="entry name" value="Biotin_CoA_COase_ligase"/>
</dbReference>
<gene>
    <name evidence="3" type="ORF">MBMO_EBAC000-45B06.15</name>
</gene>
<dbReference type="GO" id="GO:0005737">
    <property type="term" value="C:cytoplasm"/>
    <property type="evidence" value="ECO:0007669"/>
    <property type="project" value="TreeGrafter"/>
</dbReference>
<sequence length="249" mass="27984">MKLNTLNKNKILKNIDVDRINIAIYNTIGSTNDKCKTLEQSNDFNIVLAEEQTKGKGRMGKEWSSPLGNIYMSIAFSGSKSNEPLSLISGLICQEAINKVIGEDSIVLKWPNDIILHKKKVGGILIEKEVLGSDVTNIVGIGLNLKLVKKESWWGDLSEYQHIDRNELINTILIKFISYCDKGIDNWKEKWETSCMHLNSNIKIQSNNIKINEGMCIGITNRGALRISSNKDGKICEYEYGDISIKGVY</sequence>
<dbReference type="Pfam" id="PF03099">
    <property type="entry name" value="BPL_LplA_LipB"/>
    <property type="match status" value="1"/>
</dbReference>
<evidence type="ECO:0000259" key="2">
    <source>
        <dbReference type="Pfam" id="PF03099"/>
    </source>
</evidence>
<dbReference type="CDD" id="cd16442">
    <property type="entry name" value="BPL"/>
    <property type="match status" value="1"/>
</dbReference>
<dbReference type="PANTHER" id="PTHR12835:SF5">
    <property type="entry name" value="BIOTIN--PROTEIN LIGASE"/>
    <property type="match status" value="1"/>
</dbReference>
<protein>
    <submittedName>
        <fullName evidence="3">Biotin--acetyl-CoA-carboxylase ligase</fullName>
    </submittedName>
</protein>
<dbReference type="InterPro" id="IPR004143">
    <property type="entry name" value="BPL_LPL_catalytic"/>
</dbReference>
<proteinExistence type="predicted"/>
<evidence type="ECO:0000256" key="1">
    <source>
        <dbReference type="ARBA" id="ARBA00022598"/>
    </source>
</evidence>
<name>Q6SG62_9BACT</name>
<dbReference type="AlphaFoldDB" id="Q6SG62"/>